<feature type="compositionally biased region" description="Polar residues" evidence="7">
    <location>
        <begin position="320"/>
        <end position="331"/>
    </location>
</feature>
<feature type="region of interest" description="Disordered" evidence="7">
    <location>
        <begin position="853"/>
        <end position="895"/>
    </location>
</feature>
<dbReference type="PROSITE" id="PS51879">
    <property type="entry name" value="RST"/>
    <property type="match status" value="1"/>
</dbReference>
<evidence type="ECO:0000256" key="6">
    <source>
        <dbReference type="ARBA" id="ARBA00058775"/>
    </source>
</evidence>
<dbReference type="Gene3D" id="1.10.20.10">
    <property type="entry name" value="Histone, subunit A"/>
    <property type="match status" value="1"/>
</dbReference>
<dbReference type="InterPro" id="IPR009072">
    <property type="entry name" value="Histone-fold"/>
</dbReference>
<feature type="compositionally biased region" description="Polar residues" evidence="7">
    <location>
        <begin position="38"/>
        <end position="68"/>
    </location>
</feature>
<dbReference type="FunFam" id="1.10.20.10:FF:000015">
    <property type="entry name" value="Transcription initiation factor TFIID subunit 4B"/>
    <property type="match status" value="1"/>
</dbReference>
<comment type="similarity">
    <text evidence="2">Belongs to the TAF4 family.</text>
</comment>
<dbReference type="Pfam" id="PF05236">
    <property type="entry name" value="TAF4"/>
    <property type="match status" value="1"/>
</dbReference>
<evidence type="ECO:0000259" key="8">
    <source>
        <dbReference type="PROSITE" id="PS51879"/>
    </source>
</evidence>
<dbReference type="AlphaFoldDB" id="A0AAN8ZMS4"/>
<dbReference type="Pfam" id="PF12174">
    <property type="entry name" value="RST"/>
    <property type="match status" value="1"/>
</dbReference>
<feature type="region of interest" description="Disordered" evidence="7">
    <location>
        <begin position="10"/>
        <end position="135"/>
    </location>
</feature>
<dbReference type="GO" id="GO:0016251">
    <property type="term" value="F:RNA polymerase II general transcription initiation factor activity"/>
    <property type="evidence" value="ECO:0007669"/>
    <property type="project" value="TreeGrafter"/>
</dbReference>
<dbReference type="PANTHER" id="PTHR15138">
    <property type="entry name" value="TRANSCRIPTION INITIATION FACTOR TFIID SUBUNIT 4"/>
    <property type="match status" value="1"/>
</dbReference>
<sequence length="959" mass="104040">MDPSIIKMLEEDEDESMHSGADVEAFSAALGRDMKGEASTSQTHASKTGTSTFGSNPSSTCMFSQWQPSREDESSNPEGQQDIKSLQQKEQHLSEIEFKHHDSGTENQQHVPENTSQESTSLPLQQSQIQQQQLPAEQNPLRFSQTTGMQISDQNPIQAREPSALPNSGSESQMSKLQTVTIQPAASKEQANNSVNRGKQVPFAMLLPVIVPQLDKDRAMQLQTLYAKLKRNEIPKEGFVRHMRSIVGDHMLKMAVVKLQQGTTKSQVSVNSQMGGNQFQLQSQSSAQPPHQKMASVGGVSQFSDAHSFGQLHQKGHSSPADTSNAATSAAQVRGDSTYPNMENSAQKSREMERQSDSHGMPVSQMLSSCVSAIKQDPQSTMPVHGLNKQQQMHFSQTSFPMYGSAGSSYNPYSSAGVNSPATALRPLNHDSQIRQVPPPQGISSAQTGAASQAMNVMNMPKFERQSPITDPKKVPGGAIPNMLNNSSVQQNAASWQSHLAKDQKSGALSSVNYVKQEPLDQSNVQQMKSQLPAGQASFSSANIEQGNAISGGLKDDALEKHTSRIGFSTPMGLTSANSVSTAATTVLDGNVQLGSRLPSTTSPVMAGTAIRTPPKKPSIGQKKPLDPPGSSPPGSSKKQKVSGAFLDQSIDQLNDVTAVSGVNLREEEEQLFSGPKEDSRVSEASRRVVQEEEERLILQKASLQKKLAQIMAKCGLKNISNDVERCLSLCVEERMRGLISNLIRLSKQRLDFEKQRHRAIITSDVHHQILTMNRKAREELEKKQAEQEKIRKENEPESGAGADGDKEKDDGRAKPTKANKEEDDKMRTTAANVAARAAVGGDDMLSKWQLMAEQARQKREGGTDATSGSQLGKNGTRKPLSTAGRNAKDSLEAEKRAHSAVGISVARKLGRHQLAIPSAPHSISIKDVIAALEREPQMSKSTLIYCLYEKISASAANE</sequence>
<keyword evidence="10" id="KW-1185">Reference proteome</keyword>
<feature type="compositionally biased region" description="Polar residues" evidence="7">
    <location>
        <begin position="165"/>
        <end position="176"/>
    </location>
</feature>
<protein>
    <submittedName>
        <fullName evidence="9">RST domain</fullName>
    </submittedName>
</protein>
<accession>A0AAN8ZMS4</accession>
<proteinExistence type="inferred from homology"/>
<feature type="region of interest" description="Disordered" evidence="7">
    <location>
        <begin position="778"/>
        <end position="829"/>
    </location>
</feature>
<evidence type="ECO:0000256" key="3">
    <source>
        <dbReference type="ARBA" id="ARBA00023015"/>
    </source>
</evidence>
<dbReference type="GO" id="GO:0046982">
    <property type="term" value="F:protein heterodimerization activity"/>
    <property type="evidence" value="ECO:0007669"/>
    <property type="project" value="InterPro"/>
</dbReference>
<evidence type="ECO:0000256" key="4">
    <source>
        <dbReference type="ARBA" id="ARBA00023163"/>
    </source>
</evidence>
<feature type="compositionally biased region" description="Polar residues" evidence="7">
    <location>
        <begin position="338"/>
        <end position="347"/>
    </location>
</feature>
<dbReference type="InterPro" id="IPR022003">
    <property type="entry name" value="RST"/>
</dbReference>
<feature type="compositionally biased region" description="Polar residues" evidence="7">
    <location>
        <begin position="76"/>
        <end position="86"/>
    </location>
</feature>
<feature type="compositionally biased region" description="Basic and acidic residues" evidence="7">
    <location>
        <begin position="348"/>
        <end position="357"/>
    </location>
</feature>
<dbReference type="PANTHER" id="PTHR15138:SF14">
    <property type="entry name" value="TRANSCRIPTION INITIATION FACTOR TFIID SUBUNIT 4"/>
    <property type="match status" value="1"/>
</dbReference>
<evidence type="ECO:0000256" key="5">
    <source>
        <dbReference type="ARBA" id="ARBA00023242"/>
    </source>
</evidence>
<gene>
    <name evidence="9" type="ORF">RJ641_029236</name>
</gene>
<keyword evidence="3" id="KW-0805">Transcription regulation</keyword>
<feature type="compositionally biased region" description="Basic and acidic residues" evidence="7">
    <location>
        <begin position="804"/>
        <end position="828"/>
    </location>
</feature>
<evidence type="ECO:0000256" key="1">
    <source>
        <dbReference type="ARBA" id="ARBA00004123"/>
    </source>
</evidence>
<evidence type="ECO:0000313" key="9">
    <source>
        <dbReference type="EMBL" id="KAK6939705.1"/>
    </source>
</evidence>
<feature type="region of interest" description="Disordered" evidence="7">
    <location>
        <begin position="432"/>
        <end position="451"/>
    </location>
</feature>
<dbReference type="CDD" id="cd08045">
    <property type="entry name" value="HFD_TAF4"/>
    <property type="match status" value="1"/>
</dbReference>
<keyword evidence="4" id="KW-0804">Transcription</keyword>
<evidence type="ECO:0000256" key="7">
    <source>
        <dbReference type="SAM" id="MobiDB-lite"/>
    </source>
</evidence>
<feature type="compositionally biased region" description="Polar residues" evidence="7">
    <location>
        <begin position="865"/>
        <end position="874"/>
    </location>
</feature>
<feature type="region of interest" description="Disordered" evidence="7">
    <location>
        <begin position="310"/>
        <end position="365"/>
    </location>
</feature>
<dbReference type="GO" id="GO:0006367">
    <property type="term" value="P:transcription initiation at RNA polymerase II promoter"/>
    <property type="evidence" value="ECO:0007669"/>
    <property type="project" value="TreeGrafter"/>
</dbReference>
<evidence type="ECO:0000256" key="2">
    <source>
        <dbReference type="ARBA" id="ARBA00006178"/>
    </source>
</evidence>
<organism evidence="9 10">
    <name type="scientific">Dillenia turbinata</name>
    <dbReference type="NCBI Taxonomy" id="194707"/>
    <lineage>
        <taxon>Eukaryota</taxon>
        <taxon>Viridiplantae</taxon>
        <taxon>Streptophyta</taxon>
        <taxon>Embryophyta</taxon>
        <taxon>Tracheophyta</taxon>
        <taxon>Spermatophyta</taxon>
        <taxon>Magnoliopsida</taxon>
        <taxon>eudicotyledons</taxon>
        <taxon>Gunneridae</taxon>
        <taxon>Pentapetalae</taxon>
        <taxon>Dilleniales</taxon>
        <taxon>Dilleniaceae</taxon>
        <taxon>Dillenia</taxon>
    </lineage>
</organism>
<dbReference type="Proteomes" id="UP001370490">
    <property type="component" value="Unassembled WGS sequence"/>
</dbReference>
<name>A0AAN8ZMS4_9MAGN</name>
<comment type="subcellular location">
    <subcellularLocation>
        <location evidence="1">Nucleus</location>
    </subcellularLocation>
</comment>
<feature type="domain" description="RST" evidence="8">
    <location>
        <begin position="194"/>
        <end position="265"/>
    </location>
</feature>
<feature type="region of interest" description="Disordered" evidence="7">
    <location>
        <begin position="155"/>
        <end position="176"/>
    </location>
</feature>
<dbReference type="InterPro" id="IPR007900">
    <property type="entry name" value="TAF4_C"/>
</dbReference>
<evidence type="ECO:0000313" key="10">
    <source>
        <dbReference type="Proteomes" id="UP001370490"/>
    </source>
</evidence>
<feature type="compositionally biased region" description="Polar residues" evidence="7">
    <location>
        <begin position="442"/>
        <end position="451"/>
    </location>
</feature>
<feature type="region of interest" description="Disordered" evidence="7">
    <location>
        <begin position="593"/>
        <end position="643"/>
    </location>
</feature>
<dbReference type="GO" id="GO:0003677">
    <property type="term" value="F:DNA binding"/>
    <property type="evidence" value="ECO:0007669"/>
    <property type="project" value="TreeGrafter"/>
</dbReference>
<keyword evidence="5" id="KW-0539">Nucleus</keyword>
<comment type="function">
    <text evidence="6">TAFs are components of the transcription factor IID (TFIID) complex that is essential for mediating regulation of RNA polymerase transcription.</text>
</comment>
<dbReference type="InterPro" id="IPR045144">
    <property type="entry name" value="TAF4"/>
</dbReference>
<feature type="compositionally biased region" description="Basic and acidic residues" evidence="7">
    <location>
        <begin position="778"/>
        <end position="796"/>
    </location>
</feature>
<feature type="compositionally biased region" description="Low complexity" evidence="7">
    <location>
        <begin position="122"/>
        <end position="135"/>
    </location>
</feature>
<dbReference type="GO" id="GO:0005669">
    <property type="term" value="C:transcription factor TFIID complex"/>
    <property type="evidence" value="ECO:0007669"/>
    <property type="project" value="InterPro"/>
</dbReference>
<feature type="compositionally biased region" description="Polar residues" evidence="7">
    <location>
        <begin position="105"/>
        <end position="121"/>
    </location>
</feature>
<feature type="compositionally biased region" description="Basic and acidic residues" evidence="7">
    <location>
        <begin position="87"/>
        <end position="104"/>
    </location>
</feature>
<reference evidence="9 10" key="1">
    <citation type="submission" date="2023-12" db="EMBL/GenBank/DDBJ databases">
        <title>A high-quality genome assembly for Dillenia turbinata (Dilleniales).</title>
        <authorList>
            <person name="Chanderbali A."/>
        </authorList>
    </citation>
    <scope>NUCLEOTIDE SEQUENCE [LARGE SCALE GENOMIC DNA]</scope>
    <source>
        <strain evidence="9">LSX21</strain>
        <tissue evidence="9">Leaf</tissue>
    </source>
</reference>
<dbReference type="EMBL" id="JBAMMX010000005">
    <property type="protein sequence ID" value="KAK6939705.1"/>
    <property type="molecule type" value="Genomic_DNA"/>
</dbReference>
<comment type="caution">
    <text evidence="9">The sequence shown here is derived from an EMBL/GenBank/DDBJ whole genome shotgun (WGS) entry which is preliminary data.</text>
</comment>